<dbReference type="Gene3D" id="2.40.170.20">
    <property type="entry name" value="TonB-dependent receptor, beta-barrel domain"/>
    <property type="match status" value="1"/>
</dbReference>
<dbReference type="Pfam" id="PF00593">
    <property type="entry name" value="TonB_dep_Rec_b-barrel"/>
    <property type="match status" value="1"/>
</dbReference>
<evidence type="ECO:0000256" key="3">
    <source>
        <dbReference type="ARBA" id="ARBA00022448"/>
    </source>
</evidence>
<dbReference type="KEGG" id="sdr:SCD_n02546"/>
<comment type="subcellular location">
    <subcellularLocation>
        <location evidence="1 11">Cell outer membrane</location>
        <topology evidence="1 11">Multi-pass membrane protein</topology>
    </subcellularLocation>
</comment>
<dbReference type="PANTHER" id="PTHR30069">
    <property type="entry name" value="TONB-DEPENDENT OUTER MEMBRANE RECEPTOR"/>
    <property type="match status" value="1"/>
</dbReference>
<organism evidence="16 17">
    <name type="scientific">Sulfuricella denitrificans (strain DSM 22764 / NBRC 105220 / skB26)</name>
    <dbReference type="NCBI Taxonomy" id="1163617"/>
    <lineage>
        <taxon>Bacteria</taxon>
        <taxon>Pseudomonadati</taxon>
        <taxon>Pseudomonadota</taxon>
        <taxon>Betaproteobacteria</taxon>
        <taxon>Nitrosomonadales</taxon>
        <taxon>Sulfuricellaceae</taxon>
        <taxon>Sulfuricella</taxon>
    </lineage>
</organism>
<feature type="domain" description="TonB-dependent receptor plug" evidence="15">
    <location>
        <begin position="46"/>
        <end position="153"/>
    </location>
</feature>
<comment type="similarity">
    <text evidence="2 11 13">Belongs to the TonB-dependent receptor family.</text>
</comment>
<dbReference type="GO" id="GO:0044718">
    <property type="term" value="P:siderophore transmembrane transport"/>
    <property type="evidence" value="ECO:0007669"/>
    <property type="project" value="TreeGrafter"/>
</dbReference>
<feature type="domain" description="TonB-dependent receptor-like beta-barrel" evidence="14">
    <location>
        <begin position="216"/>
        <end position="705"/>
    </location>
</feature>
<dbReference type="PROSITE" id="PS01156">
    <property type="entry name" value="TONB_DEPENDENT_REC_2"/>
    <property type="match status" value="1"/>
</dbReference>
<gene>
    <name evidence="16" type="ORF">SCD_n02546</name>
</gene>
<evidence type="ECO:0000256" key="2">
    <source>
        <dbReference type="ARBA" id="ARBA00009810"/>
    </source>
</evidence>
<evidence type="ECO:0000256" key="1">
    <source>
        <dbReference type="ARBA" id="ARBA00004571"/>
    </source>
</evidence>
<dbReference type="GO" id="GO:0009279">
    <property type="term" value="C:cell outer membrane"/>
    <property type="evidence" value="ECO:0007669"/>
    <property type="project" value="UniProtKB-SubCell"/>
</dbReference>
<keyword evidence="4 11" id="KW-1134">Transmembrane beta strand</keyword>
<evidence type="ECO:0000259" key="14">
    <source>
        <dbReference type="Pfam" id="PF00593"/>
    </source>
</evidence>
<dbReference type="RefSeq" id="WP_009207693.1">
    <property type="nucleotide sequence ID" value="NC_022357.1"/>
</dbReference>
<dbReference type="SUPFAM" id="SSF56935">
    <property type="entry name" value="Porins"/>
    <property type="match status" value="1"/>
</dbReference>
<evidence type="ECO:0000313" key="17">
    <source>
        <dbReference type="Proteomes" id="UP000015559"/>
    </source>
</evidence>
<evidence type="ECO:0000256" key="6">
    <source>
        <dbReference type="ARBA" id="ARBA00022729"/>
    </source>
</evidence>
<evidence type="ECO:0000256" key="13">
    <source>
        <dbReference type="RuleBase" id="RU003357"/>
    </source>
</evidence>
<dbReference type="InterPro" id="IPR010917">
    <property type="entry name" value="TonB_rcpt_CS"/>
</dbReference>
<evidence type="ECO:0000256" key="11">
    <source>
        <dbReference type="PROSITE-ProRule" id="PRU01360"/>
    </source>
</evidence>
<name>S6ADC2_SULDS</name>
<dbReference type="GO" id="GO:0015344">
    <property type="term" value="F:siderophore uptake transmembrane transporter activity"/>
    <property type="evidence" value="ECO:0007669"/>
    <property type="project" value="TreeGrafter"/>
</dbReference>
<evidence type="ECO:0000256" key="5">
    <source>
        <dbReference type="ARBA" id="ARBA00022692"/>
    </source>
</evidence>
<dbReference type="AlphaFoldDB" id="S6ADC2"/>
<keyword evidence="7 13" id="KW-0798">TonB box</keyword>
<dbReference type="InterPro" id="IPR039426">
    <property type="entry name" value="TonB-dep_rcpt-like"/>
</dbReference>
<dbReference type="eggNOG" id="COG4771">
    <property type="taxonomic scope" value="Bacteria"/>
</dbReference>
<dbReference type="Proteomes" id="UP000015559">
    <property type="component" value="Chromosome"/>
</dbReference>
<evidence type="ECO:0000256" key="7">
    <source>
        <dbReference type="ARBA" id="ARBA00023077"/>
    </source>
</evidence>
<keyword evidence="3 11" id="KW-0813">Transport</keyword>
<keyword evidence="17" id="KW-1185">Reference proteome</keyword>
<reference evidence="16 17" key="1">
    <citation type="journal article" date="2012" name="Appl. Environ. Microbiol.">
        <title>Draft genome sequence of a psychrotolerant sulfur-oxidizing bacterium, Sulfuricella denitrificans skB26, and proteomic insights into cold adaptation.</title>
        <authorList>
            <person name="Watanabe T."/>
            <person name="Kojima H."/>
            <person name="Fukui M."/>
        </authorList>
    </citation>
    <scope>NUCLEOTIDE SEQUENCE [LARGE SCALE GENOMIC DNA]</scope>
    <source>
        <strain evidence="17">skB26</strain>
    </source>
</reference>
<evidence type="ECO:0000256" key="9">
    <source>
        <dbReference type="ARBA" id="ARBA00023170"/>
    </source>
</evidence>
<dbReference type="HOGENOM" id="CLU_008287_13_0_4"/>
<dbReference type="InterPro" id="IPR000531">
    <property type="entry name" value="Beta-barrel_TonB"/>
</dbReference>
<evidence type="ECO:0000256" key="4">
    <source>
        <dbReference type="ARBA" id="ARBA00022452"/>
    </source>
</evidence>
<dbReference type="Pfam" id="PF07715">
    <property type="entry name" value="Plug"/>
    <property type="match status" value="1"/>
</dbReference>
<keyword evidence="8 11" id="KW-0472">Membrane</keyword>
<evidence type="ECO:0000256" key="10">
    <source>
        <dbReference type="ARBA" id="ARBA00023237"/>
    </source>
</evidence>
<proteinExistence type="inferred from homology"/>
<dbReference type="InterPro" id="IPR036942">
    <property type="entry name" value="Beta-barrel_TonB_sf"/>
</dbReference>
<dbReference type="STRING" id="1163617.SCD_n02546"/>
<evidence type="ECO:0000256" key="8">
    <source>
        <dbReference type="ARBA" id="ARBA00023136"/>
    </source>
</evidence>
<sequence length="755" mass="84111">MQWLIVGICAGMTGSAWSAEVGQDTAQTMKEVVVTSTTIDDRFEFKRDEPSSISVISGKEVDDAHIENVIQVLRSIPGVTADLSSGDEIKIKLRGIENQRYMGEKPGVAIVIDGVPVFERTGKVNIDLDNIESIKVIKGGASYLFGEDALSGAVIITTKRGAKYAGATVSMEAGSWGYEKQMARVGFSGEKGNGHIQASHRYGDDYYFQSSYKTDYLNGNFNLYLSDTSDLTFGFEKSDRSKDKHGSVKGVTQAELDPQGVLGRDYTRKYAVDLQKLNLTYSNNYDPRSNILLMGYEYRDRTNFLSAPQSLYTNGTSVLPSDPGYYDAYTTLNNWQQVQRGAKGEWRSSTGNVGWLAGLDLRRNEYQQLNKAGVDYCSRKQGAACAPGASVTAGTIMTDDSTDESVNGAYGEVKFRPATDWTLTFNGRYDELGLDYSAKPGKDNGYVAINRSKSFQNSSWRAGANYALKSNMDVYGNLSTGFRTPTVDQLYRGSISPSSGKTANNENLRPEESLNLEFGLRTKTEWFGIEMDADASIFQIDRKDYIMATTGQYAGSSPTIQEMYDNIGGVRNRGFELALKSDRKREYAFDLAYSYIDAYFTKYDNFYQVLGSIYATNPTMVHFNNTGKTVPRVPSNQVNLTGHWQPSSQFHLGLEMDTKSWAWADEINQEKLPGRTLFNLLANYDIREKGFLSAKWSLFARVDNLFDRKYWVTARGTNDQANYITGAYDNIYNANDLSIVVGRPRTWYAGVSATF</sequence>
<protein>
    <submittedName>
        <fullName evidence="16">Tonb-dependent receptor</fullName>
    </submittedName>
</protein>
<keyword evidence="5 11" id="KW-0812">Transmembrane</keyword>
<dbReference type="InterPro" id="IPR012910">
    <property type="entry name" value="Plug_dom"/>
</dbReference>
<evidence type="ECO:0000313" key="16">
    <source>
        <dbReference type="EMBL" id="BAN36348.1"/>
    </source>
</evidence>
<keyword evidence="9 16" id="KW-0675">Receptor</keyword>
<dbReference type="Gene3D" id="2.170.130.10">
    <property type="entry name" value="TonB-dependent receptor, plug domain"/>
    <property type="match status" value="1"/>
</dbReference>
<accession>S6ADC2</accession>
<dbReference type="EMBL" id="AP013066">
    <property type="protein sequence ID" value="BAN36348.1"/>
    <property type="molecule type" value="Genomic_DNA"/>
</dbReference>
<keyword evidence="10 11" id="KW-0998">Cell outer membrane</keyword>
<dbReference type="CDD" id="cd01347">
    <property type="entry name" value="ligand_gated_channel"/>
    <property type="match status" value="1"/>
</dbReference>
<evidence type="ECO:0000256" key="12">
    <source>
        <dbReference type="PROSITE-ProRule" id="PRU10144"/>
    </source>
</evidence>
<dbReference type="InterPro" id="IPR037066">
    <property type="entry name" value="Plug_dom_sf"/>
</dbReference>
<evidence type="ECO:0000259" key="15">
    <source>
        <dbReference type="Pfam" id="PF07715"/>
    </source>
</evidence>
<dbReference type="PROSITE" id="PS52016">
    <property type="entry name" value="TONB_DEPENDENT_REC_3"/>
    <property type="match status" value="1"/>
</dbReference>
<feature type="short sequence motif" description="TonB C-terminal box" evidence="12">
    <location>
        <begin position="738"/>
        <end position="755"/>
    </location>
</feature>
<keyword evidence="6" id="KW-0732">Signal</keyword>
<dbReference type="PANTHER" id="PTHR30069:SF28">
    <property type="entry name" value="TONB-DEPENDENT RECEPTOR YNCD-RELATED"/>
    <property type="match status" value="1"/>
</dbReference>